<evidence type="ECO:0000313" key="11">
    <source>
        <dbReference type="EMBL" id="TMQ48051.1"/>
    </source>
</evidence>
<comment type="similarity">
    <text evidence="8">Belongs to the binding-protein-dependent transport system permease family.</text>
</comment>
<evidence type="ECO:0000256" key="2">
    <source>
        <dbReference type="ARBA" id="ARBA00022448"/>
    </source>
</evidence>
<evidence type="ECO:0000256" key="4">
    <source>
        <dbReference type="ARBA" id="ARBA00022989"/>
    </source>
</evidence>
<keyword evidence="4 8" id="KW-1133">Transmembrane helix</keyword>
<evidence type="ECO:0000256" key="6">
    <source>
        <dbReference type="ARBA" id="ARBA00035642"/>
    </source>
</evidence>
<evidence type="ECO:0000256" key="8">
    <source>
        <dbReference type="RuleBase" id="RU363032"/>
    </source>
</evidence>
<dbReference type="Proteomes" id="UP000320184">
    <property type="component" value="Unassembled WGS sequence"/>
</dbReference>
<protein>
    <submittedName>
        <fullName evidence="11">ABC transporter permease subunit</fullName>
    </submittedName>
</protein>
<evidence type="ECO:0000313" key="12">
    <source>
        <dbReference type="Proteomes" id="UP000320184"/>
    </source>
</evidence>
<keyword evidence="3 8" id="KW-0812">Transmembrane</keyword>
<dbReference type="GO" id="GO:0031460">
    <property type="term" value="P:glycine betaine transport"/>
    <property type="evidence" value="ECO:0007669"/>
    <property type="project" value="TreeGrafter"/>
</dbReference>
<dbReference type="EMBL" id="VBOT01000156">
    <property type="protein sequence ID" value="TMQ48051.1"/>
    <property type="molecule type" value="Genomic_DNA"/>
</dbReference>
<proteinExistence type="inferred from homology"/>
<feature type="chain" id="PRO_5022104874" evidence="9">
    <location>
        <begin position="22"/>
        <end position="504"/>
    </location>
</feature>
<dbReference type="PROSITE" id="PS50928">
    <property type="entry name" value="ABC_TM1"/>
    <property type="match status" value="1"/>
</dbReference>
<dbReference type="InterPro" id="IPR007210">
    <property type="entry name" value="ABC_Gly_betaine_transp_sub-bd"/>
</dbReference>
<evidence type="ECO:0000256" key="3">
    <source>
        <dbReference type="ARBA" id="ARBA00022692"/>
    </source>
</evidence>
<dbReference type="InterPro" id="IPR035906">
    <property type="entry name" value="MetI-like_sf"/>
</dbReference>
<dbReference type="Pfam" id="PF04069">
    <property type="entry name" value="OpuAC"/>
    <property type="match status" value="1"/>
</dbReference>
<feature type="transmembrane region" description="Helical" evidence="8">
    <location>
        <begin position="354"/>
        <end position="378"/>
    </location>
</feature>
<comment type="subcellular location">
    <subcellularLocation>
        <location evidence="8">Cell membrane</location>
        <topology evidence="8">Multi-pass membrane protein</topology>
    </subcellularLocation>
    <subcellularLocation>
        <location evidence="1">Membrane</location>
        <topology evidence="1">Multi-pass membrane protein</topology>
    </subcellularLocation>
</comment>
<dbReference type="PANTHER" id="PTHR30177:SF4">
    <property type="entry name" value="OSMOPROTECTANT IMPORT PERMEASE PROTEIN OSMW"/>
    <property type="match status" value="1"/>
</dbReference>
<keyword evidence="5 8" id="KW-0472">Membrane</keyword>
<comment type="caution">
    <text evidence="11">The sequence shown here is derived from an EMBL/GenBank/DDBJ whole genome shotgun (WGS) entry which is preliminary data.</text>
</comment>
<evidence type="ECO:0000256" key="9">
    <source>
        <dbReference type="SAM" id="SignalP"/>
    </source>
</evidence>
<evidence type="ECO:0000256" key="7">
    <source>
        <dbReference type="ARBA" id="ARBA00035652"/>
    </source>
</evidence>
<gene>
    <name evidence="11" type="ORF">E6K73_12735</name>
</gene>
<feature type="transmembrane region" description="Helical" evidence="8">
    <location>
        <begin position="312"/>
        <end position="334"/>
    </location>
</feature>
<evidence type="ECO:0000256" key="5">
    <source>
        <dbReference type="ARBA" id="ARBA00023136"/>
    </source>
</evidence>
<reference evidence="11 12" key="1">
    <citation type="journal article" date="2019" name="Nat. Microbiol.">
        <title>Mediterranean grassland soil C-N compound turnover is dependent on rainfall and depth, and is mediated by genomically divergent microorganisms.</title>
        <authorList>
            <person name="Diamond S."/>
            <person name="Andeer P.F."/>
            <person name="Li Z."/>
            <person name="Crits-Christoph A."/>
            <person name="Burstein D."/>
            <person name="Anantharaman K."/>
            <person name="Lane K.R."/>
            <person name="Thomas B.C."/>
            <person name="Pan C."/>
            <person name="Northen T.R."/>
            <person name="Banfield J.F."/>
        </authorList>
    </citation>
    <scope>NUCLEOTIDE SEQUENCE [LARGE SCALE GENOMIC DNA]</scope>
    <source>
        <strain evidence="11">WS_3</strain>
    </source>
</reference>
<comment type="similarity">
    <text evidence="6">In the C-terminal section; belongs to the OsmX family.</text>
</comment>
<dbReference type="Pfam" id="PF00528">
    <property type="entry name" value="BPD_transp_1"/>
    <property type="match status" value="1"/>
</dbReference>
<comment type="similarity">
    <text evidence="7">In the N-terminal section; belongs to the binding-protein-dependent transport system permease family.</text>
</comment>
<dbReference type="Gene3D" id="3.40.190.10">
    <property type="entry name" value="Periplasmic binding protein-like II"/>
    <property type="match status" value="1"/>
</dbReference>
<feature type="transmembrane region" description="Helical" evidence="8">
    <location>
        <begin position="466"/>
        <end position="485"/>
    </location>
</feature>
<feature type="signal peptide" evidence="9">
    <location>
        <begin position="1"/>
        <end position="21"/>
    </location>
</feature>
<sequence length="504" mass="53254">MRRAIALVCLVTLAAGGVARAGPPPRVTVGSKAFPESWILGEALASLVRSAGVAEVVHRSNLGGTEIVYQGLESGALDVYPEYTGTIAEVILKTPGRTSLPEMRRALARQGIGISDPLGFNDSYALAVTRATQQRLGLKTLSDLARHPEIRFGLTHEFLGRADGFPGLARRYGLEHAHVLGIQHELAYAAISSGKIDVTDIYTTDAQIERLGLAVLEDDRGFFPRYDAVLLYRLDLARRSPGAFAAMSRLVGKVDEKLMVRANARVVLEKQSFQHAAAGLLAEALGTAAAGPAERPHVAREMLRNTLIHVRLVAISLLGAIVLGVPLGVLATGSPWLANLTLTAAGLLQTIPSLALLAFLIPLFGIGVAPALVALFLYSLLPIVRNTYVGLSTISPSLAEASRALALSPRAQLFWVSLPMASPAIMAGIKTSAVINVGTATLAALIGAGGLGDPILSGIQLRQSSLIWQGALPAAALALLVQWGFDLLDRVVVPRGLRLPVERD</sequence>
<feature type="domain" description="ABC transmembrane type-1" evidence="10">
    <location>
        <begin position="306"/>
        <end position="489"/>
    </location>
</feature>
<dbReference type="GO" id="GO:0022857">
    <property type="term" value="F:transmembrane transporter activity"/>
    <property type="evidence" value="ECO:0007669"/>
    <property type="project" value="InterPro"/>
</dbReference>
<dbReference type="FunFam" id="1.10.3720.10:FF:000001">
    <property type="entry name" value="Glycine betaine ABC transporter, permease"/>
    <property type="match status" value="1"/>
</dbReference>
<dbReference type="PANTHER" id="PTHR30177">
    <property type="entry name" value="GLYCINE BETAINE/L-PROLINE TRANSPORT SYSTEM PERMEASE PROTEIN PROW"/>
    <property type="match status" value="1"/>
</dbReference>
<keyword evidence="2 8" id="KW-0813">Transport</keyword>
<evidence type="ECO:0000259" key="10">
    <source>
        <dbReference type="PROSITE" id="PS50928"/>
    </source>
</evidence>
<keyword evidence="9" id="KW-0732">Signal</keyword>
<dbReference type="InterPro" id="IPR000515">
    <property type="entry name" value="MetI-like"/>
</dbReference>
<dbReference type="GO" id="GO:0043190">
    <property type="term" value="C:ATP-binding cassette (ABC) transporter complex"/>
    <property type="evidence" value="ECO:0007669"/>
    <property type="project" value="InterPro"/>
</dbReference>
<accession>A0A538S9J2</accession>
<dbReference type="AlphaFoldDB" id="A0A538S9J2"/>
<dbReference type="Gene3D" id="3.40.190.120">
    <property type="entry name" value="Osmoprotection protein (prox), domain 2"/>
    <property type="match status" value="1"/>
</dbReference>
<evidence type="ECO:0000256" key="1">
    <source>
        <dbReference type="ARBA" id="ARBA00004141"/>
    </source>
</evidence>
<dbReference type="Gene3D" id="1.10.3720.10">
    <property type="entry name" value="MetI-like"/>
    <property type="match status" value="1"/>
</dbReference>
<organism evidence="11 12">
    <name type="scientific">Eiseniibacteriota bacterium</name>
    <dbReference type="NCBI Taxonomy" id="2212470"/>
    <lineage>
        <taxon>Bacteria</taxon>
        <taxon>Candidatus Eiseniibacteriota</taxon>
    </lineage>
</organism>
<dbReference type="SUPFAM" id="SSF161098">
    <property type="entry name" value="MetI-like"/>
    <property type="match status" value="1"/>
</dbReference>
<dbReference type="InterPro" id="IPR051204">
    <property type="entry name" value="ABC_transp_perm/SBD"/>
</dbReference>
<name>A0A538S9J2_UNCEI</name>
<dbReference type="CDD" id="cd06261">
    <property type="entry name" value="TM_PBP2"/>
    <property type="match status" value="1"/>
</dbReference>
<dbReference type="SUPFAM" id="SSF53850">
    <property type="entry name" value="Periplasmic binding protein-like II"/>
    <property type="match status" value="1"/>
</dbReference>